<feature type="signal peptide" evidence="2">
    <location>
        <begin position="1"/>
        <end position="25"/>
    </location>
</feature>
<dbReference type="PANTHER" id="PTHR33659:SF1">
    <property type="entry name" value="PROTEIN, PUTATIVE-RELATED"/>
    <property type="match status" value="1"/>
</dbReference>
<organism evidence="3 4">
    <name type="scientific">Lupinus luteus</name>
    <name type="common">European yellow lupine</name>
    <dbReference type="NCBI Taxonomy" id="3873"/>
    <lineage>
        <taxon>Eukaryota</taxon>
        <taxon>Viridiplantae</taxon>
        <taxon>Streptophyta</taxon>
        <taxon>Embryophyta</taxon>
        <taxon>Tracheophyta</taxon>
        <taxon>Spermatophyta</taxon>
        <taxon>Magnoliopsida</taxon>
        <taxon>eudicotyledons</taxon>
        <taxon>Gunneridae</taxon>
        <taxon>Pentapetalae</taxon>
        <taxon>rosids</taxon>
        <taxon>fabids</taxon>
        <taxon>Fabales</taxon>
        <taxon>Fabaceae</taxon>
        <taxon>Papilionoideae</taxon>
        <taxon>50 kb inversion clade</taxon>
        <taxon>genistoids sensu lato</taxon>
        <taxon>core genistoids</taxon>
        <taxon>Genisteae</taxon>
        <taxon>Lupinus</taxon>
    </lineage>
</organism>
<evidence type="ECO:0000256" key="1">
    <source>
        <dbReference type="SAM" id="Phobius"/>
    </source>
</evidence>
<dbReference type="AlphaFoldDB" id="A0AAV1YKT1"/>
<keyword evidence="1" id="KW-0812">Transmembrane</keyword>
<comment type="caution">
    <text evidence="3">The sequence shown here is derived from an EMBL/GenBank/DDBJ whole genome shotgun (WGS) entry which is preliminary data.</text>
</comment>
<keyword evidence="2" id="KW-0732">Signal</keyword>
<dbReference type="Proteomes" id="UP001497480">
    <property type="component" value="Unassembled WGS sequence"/>
</dbReference>
<feature type="chain" id="PRO_5043382310" evidence="2">
    <location>
        <begin position="26"/>
        <end position="67"/>
    </location>
</feature>
<protein>
    <submittedName>
        <fullName evidence="3">Uncharacterized protein</fullName>
    </submittedName>
</protein>
<gene>
    <name evidence="3" type="ORF">LLUT_LOCUS34625</name>
</gene>
<reference evidence="3 4" key="1">
    <citation type="submission" date="2024-03" db="EMBL/GenBank/DDBJ databases">
        <authorList>
            <person name="Martinez-Hernandez J."/>
        </authorList>
    </citation>
    <scope>NUCLEOTIDE SEQUENCE [LARGE SCALE GENOMIC DNA]</scope>
</reference>
<evidence type="ECO:0000313" key="3">
    <source>
        <dbReference type="EMBL" id="CAL0333565.1"/>
    </source>
</evidence>
<feature type="transmembrane region" description="Helical" evidence="1">
    <location>
        <begin position="41"/>
        <end position="65"/>
    </location>
</feature>
<keyword evidence="1" id="KW-1133">Transmembrane helix</keyword>
<dbReference type="EMBL" id="CAXHTB010000025">
    <property type="protein sequence ID" value="CAL0333565.1"/>
    <property type="molecule type" value="Genomic_DNA"/>
</dbReference>
<evidence type="ECO:0000313" key="4">
    <source>
        <dbReference type="Proteomes" id="UP001497480"/>
    </source>
</evidence>
<keyword evidence="1" id="KW-0472">Membrane</keyword>
<name>A0AAV1YKT1_LUPLU</name>
<evidence type="ECO:0000256" key="2">
    <source>
        <dbReference type="SAM" id="SignalP"/>
    </source>
</evidence>
<proteinExistence type="predicted"/>
<accession>A0AAV1YKT1</accession>
<dbReference type="PANTHER" id="PTHR33659">
    <property type="entry name" value="PROTEIN, PUTATIVE-RELATED-RELATED"/>
    <property type="match status" value="1"/>
</dbReference>
<sequence>MAPVTTFKALSIVLLVALFSIAASAQELSPASSPAPSPDAGAAVSVTTSVAMVGASLLFSLLAVLKH</sequence>
<keyword evidence="4" id="KW-1185">Reference proteome</keyword>